<feature type="domain" description="Glycosyltransferase subfamily 4-like N-terminal" evidence="1">
    <location>
        <begin position="19"/>
        <end position="142"/>
    </location>
</feature>
<organism evidence="2 3">
    <name type="scientific">Steroidobacter flavus</name>
    <dbReference type="NCBI Taxonomy" id="1842136"/>
    <lineage>
        <taxon>Bacteria</taxon>
        <taxon>Pseudomonadati</taxon>
        <taxon>Pseudomonadota</taxon>
        <taxon>Gammaproteobacteria</taxon>
        <taxon>Steroidobacterales</taxon>
        <taxon>Steroidobacteraceae</taxon>
        <taxon>Steroidobacter</taxon>
    </lineage>
</organism>
<reference evidence="3" key="1">
    <citation type="journal article" date="2019" name="Int. J. Syst. Evol. Microbiol.">
        <title>The Global Catalogue of Microorganisms (GCM) 10K type strain sequencing project: providing services to taxonomists for standard genome sequencing and annotation.</title>
        <authorList>
            <consortium name="The Broad Institute Genomics Platform"/>
            <consortium name="The Broad Institute Genome Sequencing Center for Infectious Disease"/>
            <person name="Wu L."/>
            <person name="Ma J."/>
        </authorList>
    </citation>
    <scope>NUCLEOTIDE SEQUENCE [LARGE SCALE GENOMIC DNA]</scope>
    <source>
        <strain evidence="3">CGMCC 1.10759</strain>
    </source>
</reference>
<dbReference type="Pfam" id="PF13579">
    <property type="entry name" value="Glyco_trans_4_4"/>
    <property type="match status" value="1"/>
</dbReference>
<evidence type="ECO:0000259" key="1">
    <source>
        <dbReference type="Pfam" id="PF13579"/>
    </source>
</evidence>
<accession>A0ABV8T1J1</accession>
<sequence>MTGQPQQVLPRTLAISWEQHRRTRELCAWLGLPLHEVTFTASRLKRYAKLAKQTLSLLSQHRPKVLYVQNPSLMLSLLVLAARPFLGRYKVIMDAHNEAVAPFTHAYWPVTSLTRHALRSADVTIVTNAALADQVRDVGGTPHVLPDRLPTPPFAPTAPLKLDGPLRVMVVATYAADEPIAEIIEAARMLGDQYQLSITGRETKLPAEQRARLPANVRQTGFLSEEAYWELMRDSHIVLDLTLKPNCLVCGAYESLALLRPMVLTGNPATVDLFGKVAVFPKEHDAASIAECLQRSRAELGQLNDSVLSEQPRFEQRWLEHGRRLRDKISSWI</sequence>
<dbReference type="Gene3D" id="3.40.50.2000">
    <property type="entry name" value="Glycogen Phosphorylase B"/>
    <property type="match status" value="2"/>
</dbReference>
<dbReference type="Proteomes" id="UP001595904">
    <property type="component" value="Unassembled WGS sequence"/>
</dbReference>
<dbReference type="RefSeq" id="WP_380603479.1">
    <property type="nucleotide sequence ID" value="NZ_JBHSDU010000015.1"/>
</dbReference>
<dbReference type="EMBL" id="JBHSDU010000015">
    <property type="protein sequence ID" value="MFC4313295.1"/>
    <property type="molecule type" value="Genomic_DNA"/>
</dbReference>
<gene>
    <name evidence="2" type="ORF">ACFPN2_29720</name>
</gene>
<dbReference type="InterPro" id="IPR028098">
    <property type="entry name" value="Glyco_trans_4-like_N"/>
</dbReference>
<evidence type="ECO:0000313" key="3">
    <source>
        <dbReference type="Proteomes" id="UP001595904"/>
    </source>
</evidence>
<comment type="caution">
    <text evidence="2">The sequence shown here is derived from an EMBL/GenBank/DDBJ whole genome shotgun (WGS) entry which is preliminary data.</text>
</comment>
<name>A0ABV8T1J1_9GAMM</name>
<proteinExistence type="predicted"/>
<dbReference type="SUPFAM" id="SSF53756">
    <property type="entry name" value="UDP-Glycosyltransferase/glycogen phosphorylase"/>
    <property type="match status" value="1"/>
</dbReference>
<protein>
    <recommendedName>
        <fullName evidence="1">Glycosyltransferase subfamily 4-like N-terminal domain-containing protein</fullName>
    </recommendedName>
</protein>
<keyword evidence="3" id="KW-1185">Reference proteome</keyword>
<evidence type="ECO:0000313" key="2">
    <source>
        <dbReference type="EMBL" id="MFC4313295.1"/>
    </source>
</evidence>